<evidence type="ECO:0000313" key="2">
    <source>
        <dbReference type="Proteomes" id="UP001153069"/>
    </source>
</evidence>
<comment type="caution">
    <text evidence="1">The sequence shown here is derived from an EMBL/GenBank/DDBJ whole genome shotgun (WGS) entry which is preliminary data.</text>
</comment>
<evidence type="ECO:0000313" key="1">
    <source>
        <dbReference type="EMBL" id="CAB9507467.1"/>
    </source>
</evidence>
<gene>
    <name evidence="1" type="ORF">SEMRO_307_G113380.1</name>
</gene>
<accession>A0A9N8DQX3</accession>
<protein>
    <submittedName>
        <fullName evidence="1">Uncharacterized protein</fullName>
    </submittedName>
</protein>
<reference evidence="1" key="1">
    <citation type="submission" date="2020-06" db="EMBL/GenBank/DDBJ databases">
        <authorList>
            <consortium name="Plant Systems Biology data submission"/>
        </authorList>
    </citation>
    <scope>NUCLEOTIDE SEQUENCE</scope>
    <source>
        <strain evidence="1">D6</strain>
    </source>
</reference>
<proteinExistence type="predicted"/>
<dbReference type="EMBL" id="CAICTM010000306">
    <property type="protein sequence ID" value="CAB9507467.1"/>
    <property type="molecule type" value="Genomic_DNA"/>
</dbReference>
<dbReference type="Proteomes" id="UP001153069">
    <property type="component" value="Unassembled WGS sequence"/>
</dbReference>
<keyword evidence="2" id="KW-1185">Reference proteome</keyword>
<dbReference type="AlphaFoldDB" id="A0A9N8DQX3"/>
<organism evidence="1 2">
    <name type="scientific">Seminavis robusta</name>
    <dbReference type="NCBI Taxonomy" id="568900"/>
    <lineage>
        <taxon>Eukaryota</taxon>
        <taxon>Sar</taxon>
        <taxon>Stramenopiles</taxon>
        <taxon>Ochrophyta</taxon>
        <taxon>Bacillariophyta</taxon>
        <taxon>Bacillariophyceae</taxon>
        <taxon>Bacillariophycidae</taxon>
        <taxon>Naviculales</taxon>
        <taxon>Naviculaceae</taxon>
        <taxon>Seminavis</taxon>
    </lineage>
</organism>
<name>A0A9N8DQX3_9STRA</name>
<sequence>MSVQPYSIFSTINTTKAIDAPVSTVWPVLRAMDEWNTFSEVFDIAFKKGDRVVEVGQKIIIMSPQLPVNTVEQYDEIIEESRICWTLRGFQLLGLGSPPVLSPPIILRTQRCIELFDDGSGGTILHNWISYAGLGWPFICLIFGMLNKSVFNEFNSELAAQF</sequence>
<dbReference type="SUPFAM" id="SSF55961">
    <property type="entry name" value="Bet v1-like"/>
    <property type="match status" value="1"/>
</dbReference>